<dbReference type="GO" id="GO:0046943">
    <property type="term" value="F:carboxylic acid transmembrane transporter activity"/>
    <property type="evidence" value="ECO:0007669"/>
    <property type="project" value="TreeGrafter"/>
</dbReference>
<evidence type="ECO:0000256" key="5">
    <source>
        <dbReference type="SAM" id="Phobius"/>
    </source>
</evidence>
<sequence>MENFNPLRDLDEKKLGLFHIKTTLLAGAGTFVDGYDLTAGALVFSLLEKSLGTNVTSLSETLFLSIITGNIVGAILFGQLVKHGRKKFYGIDALMMTLGSLLQGLFPNVLALSVLRFVLGVGIGADYVLSPLINAEYSNRKDRGKLMAISGGLMWNVGALASTLVALSVSSLPGDLVWRIVLSSGAIPALLVIWSRRKFPETPRYLLFLKRDTAALEREYGVKVSLPQLLRTRMTSGILLTLFLASLTWYLFDVSAYASVFFGPNLIAQKLGMNGIIFELLVLSLFAVPGNVVSTALNDRVGRRLLQSVGFLGMGLMTLIFATQLSSANYLLALGLYGLSSLFSQVGPGTVVGFWGVELFPTELRGLTQGVTVMAGRLGVITTTFVFPTVVSAYGVFTAMVVLGTLSLLASLVTLKLREPKGVSLDQTEREVLTTEGTGTSDT</sequence>
<dbReference type="RefSeq" id="WP_009070516.1">
    <property type="nucleotide sequence ID" value="NZ_JH597761.1"/>
</dbReference>
<proteinExistence type="predicted"/>
<dbReference type="AlphaFoldDB" id="H2C1I1"/>
<dbReference type="GO" id="GO:0005886">
    <property type="term" value="C:plasma membrane"/>
    <property type="evidence" value="ECO:0007669"/>
    <property type="project" value="TreeGrafter"/>
</dbReference>
<dbReference type="InterPro" id="IPR036259">
    <property type="entry name" value="MFS_trans_sf"/>
</dbReference>
<keyword evidence="3 5" id="KW-1133">Transmembrane helix</keyword>
<feature type="transmembrane region" description="Helical" evidence="5">
    <location>
        <begin position="305"/>
        <end position="325"/>
    </location>
</feature>
<dbReference type="PANTHER" id="PTHR23508">
    <property type="entry name" value="CARBOXYLIC ACID TRANSPORTER PROTEIN HOMOLOG"/>
    <property type="match status" value="1"/>
</dbReference>
<feature type="transmembrane region" description="Helical" evidence="5">
    <location>
        <begin position="234"/>
        <end position="252"/>
    </location>
</feature>
<keyword evidence="2 5" id="KW-0812">Transmembrane</keyword>
<dbReference type="Gene3D" id="1.20.1250.20">
    <property type="entry name" value="MFS general substrate transporter like domains"/>
    <property type="match status" value="1"/>
</dbReference>
<dbReference type="InterPro" id="IPR005828">
    <property type="entry name" value="MFS_sugar_transport-like"/>
</dbReference>
<dbReference type="InterPro" id="IPR020846">
    <property type="entry name" value="MFS_dom"/>
</dbReference>
<feature type="transmembrane region" description="Helical" evidence="5">
    <location>
        <begin position="272"/>
        <end position="293"/>
    </location>
</feature>
<dbReference type="Pfam" id="PF00083">
    <property type="entry name" value="Sugar_tr"/>
    <property type="match status" value="1"/>
</dbReference>
<dbReference type="STRING" id="671065.MetMK1DRAFT_00006040"/>
<evidence type="ECO:0000313" key="7">
    <source>
        <dbReference type="EMBL" id="EHP70102.1"/>
    </source>
</evidence>
<evidence type="ECO:0000313" key="8">
    <source>
        <dbReference type="Proteomes" id="UP000003980"/>
    </source>
</evidence>
<evidence type="ECO:0000256" key="1">
    <source>
        <dbReference type="ARBA" id="ARBA00004141"/>
    </source>
</evidence>
<feature type="transmembrane region" description="Helical" evidence="5">
    <location>
        <begin position="176"/>
        <end position="194"/>
    </location>
</feature>
<dbReference type="Proteomes" id="UP000003980">
    <property type="component" value="Unassembled WGS sequence"/>
</dbReference>
<dbReference type="eggNOG" id="arCOG02689">
    <property type="taxonomic scope" value="Archaea"/>
</dbReference>
<feature type="transmembrane region" description="Helical" evidence="5">
    <location>
        <begin position="146"/>
        <end position="170"/>
    </location>
</feature>
<reference evidence="7 8" key="1">
    <citation type="submission" date="2012-01" db="EMBL/GenBank/DDBJ databases">
        <title>Improved High-Quality Draft sequence of Metallosphaera yellowstonensis MK1.</title>
        <authorList>
            <consortium name="US DOE Joint Genome Institute"/>
            <person name="Lucas S."/>
            <person name="Han J."/>
            <person name="Cheng J.-F."/>
            <person name="Goodwin L."/>
            <person name="Pitluck S."/>
            <person name="Peters L."/>
            <person name="Teshima H."/>
            <person name="Detter J.C."/>
            <person name="Han C."/>
            <person name="Tapia R."/>
            <person name="Land M."/>
            <person name="Hauser L."/>
            <person name="Kyrpides N."/>
            <person name="Kozubal M."/>
            <person name="Macur R.E."/>
            <person name="Jay Z."/>
            <person name="Inskeep W."/>
            <person name="Woyke T."/>
        </authorList>
    </citation>
    <scope>NUCLEOTIDE SEQUENCE [LARGE SCALE GENOMIC DNA]</scope>
    <source>
        <strain evidence="7 8">MK1</strain>
    </source>
</reference>
<evidence type="ECO:0000256" key="3">
    <source>
        <dbReference type="ARBA" id="ARBA00022989"/>
    </source>
</evidence>
<protein>
    <submittedName>
        <fullName evidence="7">Sugar phosphate permease</fullName>
    </submittedName>
</protein>
<evidence type="ECO:0000256" key="4">
    <source>
        <dbReference type="ARBA" id="ARBA00023136"/>
    </source>
</evidence>
<feature type="transmembrane region" description="Helical" evidence="5">
    <location>
        <begin position="112"/>
        <end position="134"/>
    </location>
</feature>
<accession>H2C1I1</accession>
<dbReference type="PROSITE" id="PS50850">
    <property type="entry name" value="MFS"/>
    <property type="match status" value="1"/>
</dbReference>
<feature type="domain" description="Major facilitator superfamily (MFS) profile" evidence="6">
    <location>
        <begin position="22"/>
        <end position="422"/>
    </location>
</feature>
<feature type="transmembrane region" description="Helical" evidence="5">
    <location>
        <begin position="393"/>
        <end position="415"/>
    </location>
</feature>
<feature type="transmembrane region" description="Helical" evidence="5">
    <location>
        <begin position="62"/>
        <end position="81"/>
    </location>
</feature>
<keyword evidence="4 5" id="KW-0472">Membrane</keyword>
<comment type="subcellular location">
    <subcellularLocation>
        <location evidence="1">Membrane</location>
        <topology evidence="1">Multi-pass membrane protein</topology>
    </subcellularLocation>
</comment>
<name>H2C1I1_9CREN</name>
<keyword evidence="8" id="KW-1185">Reference proteome</keyword>
<dbReference type="EMBL" id="JH597761">
    <property type="protein sequence ID" value="EHP70102.1"/>
    <property type="molecule type" value="Genomic_DNA"/>
</dbReference>
<dbReference type="SUPFAM" id="SSF103473">
    <property type="entry name" value="MFS general substrate transporter"/>
    <property type="match status" value="1"/>
</dbReference>
<dbReference type="PROSITE" id="PS00217">
    <property type="entry name" value="SUGAR_TRANSPORT_2"/>
    <property type="match status" value="1"/>
</dbReference>
<dbReference type="PANTHER" id="PTHR23508:SF10">
    <property type="entry name" value="CARBOXYLIC ACID TRANSPORTER PROTEIN HOMOLOG"/>
    <property type="match status" value="1"/>
</dbReference>
<dbReference type="InterPro" id="IPR005829">
    <property type="entry name" value="Sugar_transporter_CS"/>
</dbReference>
<gene>
    <name evidence="7" type="ORF">MetMK1DRAFT_00006040</name>
</gene>
<dbReference type="HOGENOM" id="CLU_001265_46_6_2"/>
<organism evidence="7 8">
    <name type="scientific">Metallosphaera yellowstonensis MK1</name>
    <dbReference type="NCBI Taxonomy" id="671065"/>
    <lineage>
        <taxon>Archaea</taxon>
        <taxon>Thermoproteota</taxon>
        <taxon>Thermoprotei</taxon>
        <taxon>Sulfolobales</taxon>
        <taxon>Sulfolobaceae</taxon>
        <taxon>Metallosphaera</taxon>
    </lineage>
</organism>
<dbReference type="OrthoDB" id="117970at2157"/>
<evidence type="ECO:0000256" key="2">
    <source>
        <dbReference type="ARBA" id="ARBA00022692"/>
    </source>
</evidence>
<evidence type="ECO:0000259" key="6">
    <source>
        <dbReference type="PROSITE" id="PS50850"/>
    </source>
</evidence>